<reference evidence="10" key="1">
    <citation type="submission" date="2022-11" db="EMBL/GenBank/DDBJ databases">
        <title>Parathalassolutuus dongxingensis gen. nov., sp. nov., a novel member of family Oceanospirillaceae isolated from a coastal shrimp pond in Guangxi, China.</title>
        <authorList>
            <person name="Chen H."/>
        </authorList>
    </citation>
    <scope>NUCLEOTIDE SEQUENCE</scope>
    <source>
        <strain evidence="10">G-43</strain>
    </source>
</reference>
<dbReference type="InterPro" id="IPR033126">
    <property type="entry name" value="Glyco_hydro_9_Asp/Glu_AS"/>
</dbReference>
<dbReference type="Gene3D" id="2.60.40.290">
    <property type="match status" value="1"/>
</dbReference>
<sequence>MNYAEALQKSIYFYEVQQSGVLPPWNRVPWRADATVNDGKDAGLDLSGGWYDAGDYVKFGFPMASAATMLAWGVVEYPQAYHNSGQWPHIRNNLKFVADYLMAAHPQPNLLYVQVGLAEQDHAWWGPAEVIEQSGAKASRRPAQSISPQCPGSDVAGETSAALAAISMVFADEPDYARELLRHSRELYEFANRYKGSYSNCISDAFQHYRSWSGFQDELVWSSIWLYRATGQRNYLQAAESLYDGLSDGASEKAFSWTQSWDDKSYGSYLLLARLTGKPRYRQDVEHWLDFWTTGYNGNRVHYTRGGMAQLDAWGSNRYAANTAWGALLYSDYLNDQKQDPARCDRYYLFAVRQMNYLLGDNPLGMSYQIGMGNKSPQNPHHRGSHASWNNNIEEPKTNRHPLIGALVGGPYKEDQFDDNRTDYIGNEISINYNAGFTNALARLYLDFGGQPIADSQFPPAENVYNEYVVSAILKSSRQDQVELQASIENRTAWPARSSRDLTLRYWIDPKLSEGKPVAAKDLKISSSNKTLKLSSWGKSGLYYIDIPVPKVSVPSGIYGSHSSVNLSIRQSGNTSGLTNTIDKNWSRYNTQPQLSPAFAVYENGQLMWGDEPCENKTGICASVTSNQIMGTTRNFGPLLARLMTRMPATATGLKRNSTTAPEPRPKPDNPDMPKKPSLQDPDSSFFGENDTAPLSNIRDSKAATTFASVRAQTPDIPIPETGNPGHLTTRGSTAFTDTTTNFSTPARPHQPSVTSSDQTPPQSSHRSVTVTDNTPLQANMGKTPKLQCRYIIRDQWPGGFTAEIEVSNRNPFTVHDWQVRWRYADGSKPLQTWNANLRSRDSHIATPTDWNRDIPPGGSLVIRLEGVTASVNRKSRPPIFEDDCLKS</sequence>
<evidence type="ECO:0000313" key="11">
    <source>
        <dbReference type="Proteomes" id="UP001150830"/>
    </source>
</evidence>
<evidence type="ECO:0000256" key="3">
    <source>
        <dbReference type="ARBA" id="ARBA00023295"/>
    </source>
</evidence>
<feature type="compositionally biased region" description="Polar residues" evidence="7">
    <location>
        <begin position="703"/>
        <end position="712"/>
    </location>
</feature>
<feature type="active site" evidence="5">
    <location>
        <position position="428"/>
    </location>
</feature>
<dbReference type="GO" id="GO:0030248">
    <property type="term" value="F:cellulose binding"/>
    <property type="evidence" value="ECO:0007669"/>
    <property type="project" value="InterPro"/>
</dbReference>
<dbReference type="AlphaFoldDB" id="A0A9X3EFK3"/>
<feature type="compositionally biased region" description="Polar residues" evidence="7">
    <location>
        <begin position="752"/>
        <end position="778"/>
    </location>
</feature>
<evidence type="ECO:0000256" key="7">
    <source>
        <dbReference type="SAM" id="MobiDB-lite"/>
    </source>
</evidence>
<comment type="similarity">
    <text evidence="5 6">Belongs to the glycosyl hydrolase 9 (cellulase E) family.</text>
</comment>
<dbReference type="PROSITE" id="PS51173">
    <property type="entry name" value="CBM2"/>
    <property type="match status" value="1"/>
</dbReference>
<dbReference type="Pfam" id="PF00942">
    <property type="entry name" value="CBM_3"/>
    <property type="match status" value="1"/>
</dbReference>
<evidence type="ECO:0000256" key="1">
    <source>
        <dbReference type="ARBA" id="ARBA00022801"/>
    </source>
</evidence>
<keyword evidence="6" id="KW-0136">Cellulose degradation</keyword>
<dbReference type="Pfam" id="PF00553">
    <property type="entry name" value="CBM_2"/>
    <property type="match status" value="1"/>
</dbReference>
<feature type="compositionally biased region" description="Low complexity" evidence="7">
    <location>
        <begin position="733"/>
        <end position="745"/>
    </location>
</feature>
<evidence type="ECO:0000259" key="9">
    <source>
        <dbReference type="PROSITE" id="PS51173"/>
    </source>
</evidence>
<dbReference type="SUPFAM" id="SSF49384">
    <property type="entry name" value="Carbohydrate-binding domain"/>
    <property type="match status" value="2"/>
</dbReference>
<comment type="catalytic activity">
    <reaction evidence="6">
        <text>Endohydrolysis of (1-&gt;4)-beta-D-glucosidic linkages in cellulose, lichenin and cereal beta-D-glucans.</text>
        <dbReference type="EC" id="3.2.1.4"/>
    </reaction>
</comment>
<dbReference type="InterPro" id="IPR036966">
    <property type="entry name" value="CBM3_sf"/>
</dbReference>
<dbReference type="Gene3D" id="1.50.10.10">
    <property type="match status" value="1"/>
</dbReference>
<feature type="compositionally biased region" description="Basic and acidic residues" evidence="7">
    <location>
        <begin position="664"/>
        <end position="675"/>
    </location>
</feature>
<evidence type="ECO:0000256" key="6">
    <source>
        <dbReference type="RuleBase" id="RU361166"/>
    </source>
</evidence>
<dbReference type="Gene3D" id="2.60.40.710">
    <property type="entry name" value="Endoglucanase-like"/>
    <property type="match status" value="1"/>
</dbReference>
<evidence type="ECO:0000256" key="4">
    <source>
        <dbReference type="ARBA" id="ARBA00023326"/>
    </source>
</evidence>
<dbReference type="SMART" id="SM00637">
    <property type="entry name" value="CBD_II"/>
    <property type="match status" value="1"/>
</dbReference>
<feature type="region of interest" description="Disordered" evidence="7">
    <location>
        <begin position="650"/>
        <end position="782"/>
    </location>
</feature>
<dbReference type="PROSITE" id="PS51172">
    <property type="entry name" value="CBM3"/>
    <property type="match status" value="1"/>
</dbReference>
<keyword evidence="11" id="KW-1185">Reference proteome</keyword>
<feature type="active site" evidence="5">
    <location>
        <position position="419"/>
    </location>
</feature>
<dbReference type="GO" id="GO:0030245">
    <property type="term" value="P:cellulose catabolic process"/>
    <property type="evidence" value="ECO:0007669"/>
    <property type="project" value="UniProtKB-KW"/>
</dbReference>
<dbReference type="Pfam" id="PF00759">
    <property type="entry name" value="Glyco_hydro_9"/>
    <property type="match status" value="1"/>
</dbReference>
<dbReference type="PROSITE" id="PS00698">
    <property type="entry name" value="GH9_3"/>
    <property type="match status" value="1"/>
</dbReference>
<evidence type="ECO:0000256" key="2">
    <source>
        <dbReference type="ARBA" id="ARBA00023277"/>
    </source>
</evidence>
<dbReference type="InterPro" id="IPR008965">
    <property type="entry name" value="CBM2/CBM3_carb-bd_dom_sf"/>
</dbReference>
<feature type="domain" description="CBM3" evidence="8">
    <location>
        <begin position="463"/>
        <end position="614"/>
    </location>
</feature>
<proteinExistence type="inferred from homology"/>
<dbReference type="SUPFAM" id="SSF48208">
    <property type="entry name" value="Six-hairpin glycosidases"/>
    <property type="match status" value="1"/>
</dbReference>
<evidence type="ECO:0000256" key="5">
    <source>
        <dbReference type="PROSITE-ProRule" id="PRU10060"/>
    </source>
</evidence>
<dbReference type="InterPro" id="IPR008928">
    <property type="entry name" value="6-hairpin_glycosidase_sf"/>
</dbReference>
<dbReference type="InterPro" id="IPR001956">
    <property type="entry name" value="CBM3"/>
</dbReference>
<organism evidence="10 11">
    <name type="scientific">Parathalassolituus penaei</name>
    <dbReference type="NCBI Taxonomy" id="2997323"/>
    <lineage>
        <taxon>Bacteria</taxon>
        <taxon>Pseudomonadati</taxon>
        <taxon>Pseudomonadota</taxon>
        <taxon>Gammaproteobacteria</taxon>
        <taxon>Oceanospirillales</taxon>
        <taxon>Oceanospirillaceae</taxon>
        <taxon>Parathalassolituus</taxon>
    </lineage>
</organism>
<evidence type="ECO:0000259" key="8">
    <source>
        <dbReference type="PROSITE" id="PS51172"/>
    </source>
</evidence>
<accession>A0A9X3EFK3</accession>
<comment type="caution">
    <text evidence="10">The sequence shown here is derived from an EMBL/GenBank/DDBJ whole genome shotgun (WGS) entry which is preliminary data.</text>
</comment>
<dbReference type="EMBL" id="JAPNOA010000056">
    <property type="protein sequence ID" value="MCY0966708.1"/>
    <property type="molecule type" value="Genomic_DNA"/>
</dbReference>
<dbReference type="RefSeq" id="WP_283174907.1">
    <property type="nucleotide sequence ID" value="NZ_JAPNOA010000056.1"/>
</dbReference>
<name>A0A9X3EFK3_9GAMM</name>
<keyword evidence="4 5" id="KW-0624">Polysaccharide degradation</keyword>
<protein>
    <recommendedName>
        <fullName evidence="6">Endoglucanase</fullName>
        <ecNumber evidence="6">3.2.1.4</ecNumber>
    </recommendedName>
</protein>
<keyword evidence="3 5" id="KW-0326">Glycosidase</keyword>
<dbReference type="InterPro" id="IPR001919">
    <property type="entry name" value="CBD2"/>
</dbReference>
<feature type="domain" description="CBM2" evidence="9">
    <location>
        <begin position="782"/>
        <end position="888"/>
    </location>
</feature>
<dbReference type="EC" id="3.2.1.4" evidence="6"/>
<dbReference type="GO" id="GO:0008810">
    <property type="term" value="F:cellulase activity"/>
    <property type="evidence" value="ECO:0007669"/>
    <property type="project" value="UniProtKB-EC"/>
</dbReference>
<gene>
    <name evidence="10" type="ORF">OUO13_16110</name>
</gene>
<dbReference type="PANTHER" id="PTHR22298">
    <property type="entry name" value="ENDO-1,4-BETA-GLUCANASE"/>
    <property type="match status" value="1"/>
</dbReference>
<keyword evidence="1 5" id="KW-0378">Hydrolase</keyword>
<feature type="region of interest" description="Disordered" evidence="7">
    <location>
        <begin position="375"/>
        <end position="397"/>
    </location>
</feature>
<dbReference type="InterPro" id="IPR012291">
    <property type="entry name" value="CBM2_carb-bd_dom_sf"/>
</dbReference>
<keyword evidence="2 5" id="KW-0119">Carbohydrate metabolism</keyword>
<dbReference type="Proteomes" id="UP001150830">
    <property type="component" value="Unassembled WGS sequence"/>
</dbReference>
<evidence type="ECO:0000313" key="10">
    <source>
        <dbReference type="EMBL" id="MCY0966708.1"/>
    </source>
</evidence>
<dbReference type="InterPro" id="IPR001701">
    <property type="entry name" value="Glyco_hydro_9"/>
</dbReference>
<dbReference type="InterPro" id="IPR012341">
    <property type="entry name" value="6hp_glycosidase-like_sf"/>
</dbReference>